<dbReference type="GO" id="GO:0005930">
    <property type="term" value="C:axoneme"/>
    <property type="evidence" value="ECO:0007669"/>
    <property type="project" value="UniProtKB-SubCell"/>
</dbReference>
<comment type="subcellular location">
    <subcellularLocation>
        <location evidence="2">Cytoplasm</location>
        <location evidence="2">Cytoskeleton</location>
        <location evidence="2">Cilium axoneme</location>
    </subcellularLocation>
    <subcellularLocation>
        <location evidence="1">Cytoplasm</location>
        <location evidence="1">Cytoskeleton</location>
        <location evidence="1">Cilium basal body</location>
    </subcellularLocation>
</comment>
<dbReference type="FunFam" id="2.130.10.10:FF:000458">
    <property type="entry name" value="Intraflagellar transport 80 homolog (Chlamydomonas)"/>
    <property type="match status" value="1"/>
</dbReference>
<proteinExistence type="predicted"/>
<dbReference type="InterPro" id="IPR056456">
    <property type="entry name" value="Beta-prop_IFT80_2nd"/>
</dbReference>
<dbReference type="FunFam" id="2.130.10.10:FF:000298">
    <property type="entry name" value="Intraflagellar transport 80 homolog (Chlamydomonas)"/>
    <property type="match status" value="1"/>
</dbReference>
<accession>A0A8B9SPB1</accession>
<dbReference type="Pfam" id="PF23335">
    <property type="entry name" value="Beta-prop_IFT80_2nd"/>
    <property type="match status" value="2"/>
</dbReference>
<evidence type="ECO:0000256" key="11">
    <source>
        <dbReference type="ARBA" id="ARBA00068753"/>
    </source>
</evidence>
<dbReference type="InterPro" id="IPR001680">
    <property type="entry name" value="WD40_rpt"/>
</dbReference>
<dbReference type="Proteomes" id="UP000694400">
    <property type="component" value="Chromosome 9"/>
</dbReference>
<dbReference type="Pfam" id="PF23387">
    <property type="entry name" value="TPR_IFT80_172"/>
    <property type="match status" value="1"/>
</dbReference>
<comment type="subunit">
    <text evidence="10">Component of the IFT complex B, at least composed of IFT20, IFT22, IFT25, IFT27, IFT46, IFT52, TRAF3IP1/IFT54, IFT57, IFT74, IFT80, IFT81, and IFT88. Interacts with IFT88. Interacts with IFT57 and IFT70B.</text>
</comment>
<dbReference type="PANTHER" id="PTHR24098">
    <property type="entry name" value="OUTER SEGMENT 5"/>
    <property type="match status" value="1"/>
</dbReference>
<dbReference type="GO" id="GO:0005813">
    <property type="term" value="C:centrosome"/>
    <property type="evidence" value="ECO:0007669"/>
    <property type="project" value="TreeGrafter"/>
</dbReference>
<evidence type="ECO:0000256" key="4">
    <source>
        <dbReference type="ARBA" id="ARBA00022574"/>
    </source>
</evidence>
<feature type="repeat" description="WD" evidence="13">
    <location>
        <begin position="183"/>
        <end position="215"/>
    </location>
</feature>
<dbReference type="GO" id="GO:0030992">
    <property type="term" value="C:intraciliary transport particle B"/>
    <property type="evidence" value="ECO:0007669"/>
    <property type="project" value="TreeGrafter"/>
</dbReference>
<keyword evidence="4 13" id="KW-0853">WD repeat</keyword>
<feature type="domain" description="IFT80/172/WDR35 TPR" evidence="15">
    <location>
        <begin position="584"/>
        <end position="730"/>
    </location>
</feature>
<evidence type="ECO:0000256" key="9">
    <source>
        <dbReference type="ARBA" id="ARBA00057476"/>
    </source>
</evidence>
<dbReference type="PANTHER" id="PTHR24098:SF11">
    <property type="entry name" value="INTRAFLAGELLAR TRANSPORT PROTEIN 80 HOMOLOG"/>
    <property type="match status" value="1"/>
</dbReference>
<evidence type="ECO:0000313" key="16">
    <source>
        <dbReference type="Ensembl" id="ENSAPLP00020009231.1"/>
    </source>
</evidence>
<dbReference type="PROSITE" id="PS50082">
    <property type="entry name" value="WD_REPEATS_2"/>
    <property type="match status" value="2"/>
</dbReference>
<dbReference type="SUPFAM" id="SSF50978">
    <property type="entry name" value="WD40 repeat-like"/>
    <property type="match status" value="2"/>
</dbReference>
<evidence type="ECO:0000256" key="3">
    <source>
        <dbReference type="ARBA" id="ARBA00022490"/>
    </source>
</evidence>
<sequence>MRLKTSLLKEPKHILFSCVGWTTADELYSCSDDHQIMKWNLLTSETTRVVKLPDDTYPIDLHWLPRSVGGKKQSLAESFVLTSSDGKFHLISKSGRVEKSVEAHCGAVLAGRWNSEGTALATVGEDGQVKIWSKSGMLRSTLAQQGTPVYSVAWGPDSEKVLYTSGKQLIIKPLQPNVKVLQWKAHDGLILKTDWNSVNELILSAGEDCKYKVWDSYGHLLYSSQPHEYPITSIAWSGDGELFAVGSFHTLRLCDKTGWSYALEKPNTGSIFNIAWSVDGTQLAGACGNGHVIFAHVVEQRWEWKNLEITLIKRRTMQVHNVIDDAVDLLEFRDRVIKASLNYGHLVASTSLQCYVFSTKNWNTPLIFDLKEGTVTLILQAERHFLLVDGGGLYLYSYEGRLISSPKFPGMRTDILNAQTVSLSNDTLAVKDKADEKGKFSVLIVPCLLIIYCEIALDQKGLTSERKIKIVKIGTMVQTLAWNDTSNILCGIQDTRFTVWYYPNTVYVDKDLLTKTLYEKDASEFSKNPQIVHFVGNQITIRRADGSLIHLNISPYPAILHEYVSSSKWEDAVRLCRFVKDQTMWACLAAMAVANKDMATAEIAYASIGEIDKVQYINSIKDLPSKESRMAHILLFGGNTQEAETLLLQTGLIYQAIQVNINLYNWDRALELAVKHKTHVDTVLAYRQKFLEDFGKKETNKRFLQYAEGLEVDWNKIKAKIEMEIAKERERAAASLQKNISIAVVWLYIVLLISTY</sequence>
<keyword evidence="3" id="KW-0963">Cytoplasm</keyword>
<evidence type="ECO:0000256" key="7">
    <source>
        <dbReference type="ARBA" id="ARBA00023212"/>
    </source>
</evidence>
<evidence type="ECO:0000259" key="14">
    <source>
        <dbReference type="Pfam" id="PF23335"/>
    </source>
</evidence>
<evidence type="ECO:0000313" key="17">
    <source>
        <dbReference type="Proteomes" id="UP000694400"/>
    </source>
</evidence>
<keyword evidence="5" id="KW-0677">Repeat</keyword>
<evidence type="ECO:0000256" key="10">
    <source>
        <dbReference type="ARBA" id="ARBA00066126"/>
    </source>
</evidence>
<dbReference type="AlphaFoldDB" id="A0A8B9SPB1"/>
<reference evidence="16" key="1">
    <citation type="submission" date="2019-08" db="EMBL/GenBank/DDBJ databases">
        <title>Three high-quality genomes provides insights into domestication of ducks.</title>
        <authorList>
            <person name="Hou Z.C."/>
            <person name="Zhu F."/>
            <person name="Yin Z.T."/>
            <person name="Zhang F."/>
        </authorList>
    </citation>
    <scope>NUCLEOTIDE SEQUENCE [LARGE SCALE GENOMIC DNA]</scope>
</reference>
<evidence type="ECO:0000256" key="2">
    <source>
        <dbReference type="ARBA" id="ARBA00004430"/>
    </source>
</evidence>
<reference evidence="16" key="2">
    <citation type="submission" date="2025-08" db="UniProtKB">
        <authorList>
            <consortium name="Ensembl"/>
        </authorList>
    </citation>
    <scope>IDENTIFICATION</scope>
</reference>
<comment type="function">
    <text evidence="9">Component of the intraflagellar transport (IFT) complex B, which is essential for the development and maintenance of motile and sensory cilia.</text>
</comment>
<name>A0A8B9SPB1_ANAPL</name>
<keyword evidence="6" id="KW-0969">Cilium</keyword>
<evidence type="ECO:0000259" key="15">
    <source>
        <dbReference type="Pfam" id="PF23387"/>
    </source>
</evidence>
<dbReference type="InterPro" id="IPR056157">
    <property type="entry name" value="TPR_IFT80_172_dom"/>
</dbReference>
<dbReference type="Gene3D" id="2.130.10.10">
    <property type="entry name" value="YVTN repeat-like/Quinoprotein amine dehydrogenase"/>
    <property type="match status" value="2"/>
</dbReference>
<dbReference type="FunFam" id="1.25.40.470:FF:000007">
    <property type="entry name" value="Intraflagellar transport 80 homolog (Chlamydomonas)"/>
    <property type="match status" value="1"/>
</dbReference>
<dbReference type="PROSITE" id="PS50294">
    <property type="entry name" value="WD_REPEATS_REGION"/>
    <property type="match status" value="1"/>
</dbReference>
<feature type="domain" description="IFT80 second beta-propeller" evidence="14">
    <location>
        <begin position="299"/>
        <end position="437"/>
    </location>
</feature>
<dbReference type="SMART" id="SM00320">
    <property type="entry name" value="WD40"/>
    <property type="match status" value="6"/>
</dbReference>
<dbReference type="Gene3D" id="1.25.40.470">
    <property type="match status" value="1"/>
</dbReference>
<evidence type="ECO:0000256" key="12">
    <source>
        <dbReference type="ARBA" id="ARBA00075771"/>
    </source>
</evidence>
<protein>
    <recommendedName>
        <fullName evidence="11">Intraflagellar transport protein 80 homolog</fullName>
    </recommendedName>
    <alternativeName>
        <fullName evidence="12">WD repeat-containing protein 56</fullName>
    </alternativeName>
</protein>
<dbReference type="InterPro" id="IPR015943">
    <property type="entry name" value="WD40/YVTN_repeat-like_dom_sf"/>
</dbReference>
<evidence type="ECO:0000256" key="1">
    <source>
        <dbReference type="ARBA" id="ARBA00004120"/>
    </source>
</evidence>
<dbReference type="InterPro" id="IPR036322">
    <property type="entry name" value="WD40_repeat_dom_sf"/>
</dbReference>
<evidence type="ECO:0000256" key="6">
    <source>
        <dbReference type="ARBA" id="ARBA00023069"/>
    </source>
</evidence>
<feature type="repeat" description="WD" evidence="13">
    <location>
        <begin position="101"/>
        <end position="133"/>
    </location>
</feature>
<evidence type="ECO:0000256" key="13">
    <source>
        <dbReference type="PROSITE-ProRule" id="PRU00221"/>
    </source>
</evidence>
<feature type="domain" description="IFT80 second beta-propeller" evidence="14">
    <location>
        <begin position="465"/>
        <end position="556"/>
    </location>
</feature>
<dbReference type="Ensembl" id="ENSAPLT00020009926.1">
    <property type="protein sequence ID" value="ENSAPLP00020009231.1"/>
    <property type="gene ID" value="ENSAPLG00020006364.1"/>
</dbReference>
<reference evidence="16" key="3">
    <citation type="submission" date="2025-09" db="UniProtKB">
        <authorList>
            <consortium name="Ensembl"/>
        </authorList>
    </citation>
    <scope>IDENTIFICATION</scope>
</reference>
<dbReference type="GO" id="GO:0060271">
    <property type="term" value="P:cilium assembly"/>
    <property type="evidence" value="ECO:0007669"/>
    <property type="project" value="TreeGrafter"/>
</dbReference>
<keyword evidence="8" id="KW-0966">Cell projection</keyword>
<organism evidence="16 17">
    <name type="scientific">Anas platyrhynchos</name>
    <name type="common">Mallard</name>
    <name type="synonym">Anas boschas</name>
    <dbReference type="NCBI Taxonomy" id="8839"/>
    <lineage>
        <taxon>Eukaryota</taxon>
        <taxon>Metazoa</taxon>
        <taxon>Chordata</taxon>
        <taxon>Craniata</taxon>
        <taxon>Vertebrata</taxon>
        <taxon>Euteleostomi</taxon>
        <taxon>Archelosauria</taxon>
        <taxon>Archosauria</taxon>
        <taxon>Dinosauria</taxon>
        <taxon>Saurischia</taxon>
        <taxon>Theropoda</taxon>
        <taxon>Coelurosauria</taxon>
        <taxon>Aves</taxon>
        <taxon>Neognathae</taxon>
        <taxon>Galloanserae</taxon>
        <taxon>Anseriformes</taxon>
        <taxon>Anatidae</taxon>
        <taxon>Anatinae</taxon>
        <taxon>Anas</taxon>
    </lineage>
</organism>
<dbReference type="Pfam" id="PF00400">
    <property type="entry name" value="WD40"/>
    <property type="match status" value="3"/>
</dbReference>
<keyword evidence="7" id="KW-0206">Cytoskeleton</keyword>
<evidence type="ECO:0000256" key="8">
    <source>
        <dbReference type="ARBA" id="ARBA00023273"/>
    </source>
</evidence>
<evidence type="ECO:0000256" key="5">
    <source>
        <dbReference type="ARBA" id="ARBA00022737"/>
    </source>
</evidence>